<proteinExistence type="predicted"/>
<sequence length="256" mass="27349">MKKLIYLLTIITLLVSCEKKSADELTNDQGLTSIEIKESDAKSSSGRYSISGATVVTPGTVVSFSLTLLSLTRGIISLNPDNPDLWKKKSRIGGSRKVSIEIKPSFTCGEITFTTGNGCTDTFYVTTAGSICDCDVTPTKGYPPCICNPQPLTTPSLIIFDNFLGSNPVNGDFCINTTANVLRVNDVDCVSDYIWSISPTVFGTDLEKSPISPNTALLKVSQPGEYVVSVKAVQDGEVSPARFISLTAENCFGGGF</sequence>
<name>A0A554VBR1_9FLAO</name>
<accession>A0A554VBR1</accession>
<evidence type="ECO:0000313" key="1">
    <source>
        <dbReference type="EMBL" id="TSE04006.1"/>
    </source>
</evidence>
<organism evidence="1 2">
    <name type="scientific">Aquimarina algiphila</name>
    <dbReference type="NCBI Taxonomy" id="2047982"/>
    <lineage>
        <taxon>Bacteria</taxon>
        <taxon>Pseudomonadati</taxon>
        <taxon>Bacteroidota</taxon>
        <taxon>Flavobacteriia</taxon>
        <taxon>Flavobacteriales</taxon>
        <taxon>Flavobacteriaceae</taxon>
        <taxon>Aquimarina</taxon>
    </lineage>
</organism>
<dbReference type="Proteomes" id="UP000318833">
    <property type="component" value="Unassembled WGS sequence"/>
</dbReference>
<dbReference type="RefSeq" id="WP_143918755.1">
    <property type="nucleotide sequence ID" value="NZ_CANMIK010000091.1"/>
</dbReference>
<gene>
    <name evidence="1" type="ORF">FOF46_27855</name>
</gene>
<reference evidence="1 2" key="1">
    <citation type="submission" date="2019-07" db="EMBL/GenBank/DDBJ databases">
        <title>The draft genome sequence of Aquimarina algiphila M91.</title>
        <authorList>
            <person name="Meng X."/>
        </authorList>
    </citation>
    <scope>NUCLEOTIDE SEQUENCE [LARGE SCALE GENOMIC DNA]</scope>
    <source>
        <strain evidence="1 2">M91</strain>
    </source>
</reference>
<comment type="caution">
    <text evidence="1">The sequence shown here is derived from an EMBL/GenBank/DDBJ whole genome shotgun (WGS) entry which is preliminary data.</text>
</comment>
<dbReference type="EMBL" id="VLNR01000092">
    <property type="protein sequence ID" value="TSE04006.1"/>
    <property type="molecule type" value="Genomic_DNA"/>
</dbReference>
<evidence type="ECO:0000313" key="2">
    <source>
        <dbReference type="Proteomes" id="UP000318833"/>
    </source>
</evidence>
<keyword evidence="2" id="KW-1185">Reference proteome</keyword>
<dbReference type="PROSITE" id="PS51257">
    <property type="entry name" value="PROKAR_LIPOPROTEIN"/>
    <property type="match status" value="1"/>
</dbReference>
<protein>
    <submittedName>
        <fullName evidence="1">Uncharacterized protein</fullName>
    </submittedName>
</protein>
<dbReference type="AlphaFoldDB" id="A0A554VBR1"/>